<organism evidence="1 2">
    <name type="scientific">Siminovitchia sediminis</name>
    <dbReference type="NCBI Taxonomy" id="1274353"/>
    <lineage>
        <taxon>Bacteria</taxon>
        <taxon>Bacillati</taxon>
        <taxon>Bacillota</taxon>
        <taxon>Bacilli</taxon>
        <taxon>Bacillales</taxon>
        <taxon>Bacillaceae</taxon>
        <taxon>Siminovitchia</taxon>
    </lineage>
</organism>
<dbReference type="Proteomes" id="UP001597301">
    <property type="component" value="Unassembled WGS sequence"/>
</dbReference>
<protein>
    <submittedName>
        <fullName evidence="1">Uncharacterized protein</fullName>
    </submittedName>
</protein>
<reference evidence="2" key="1">
    <citation type="journal article" date="2019" name="Int. J. Syst. Evol. Microbiol.">
        <title>The Global Catalogue of Microorganisms (GCM) 10K type strain sequencing project: providing services to taxonomists for standard genome sequencing and annotation.</title>
        <authorList>
            <consortium name="The Broad Institute Genomics Platform"/>
            <consortium name="The Broad Institute Genome Sequencing Center for Infectious Disease"/>
            <person name="Wu L."/>
            <person name="Ma J."/>
        </authorList>
    </citation>
    <scope>NUCLEOTIDE SEQUENCE [LARGE SCALE GENOMIC DNA]</scope>
    <source>
        <strain evidence="2">CGMCC 1.12295</strain>
    </source>
</reference>
<proteinExistence type="predicted"/>
<dbReference type="RefSeq" id="WP_144463428.1">
    <property type="nucleotide sequence ID" value="NZ_JBHUEO010000002.1"/>
</dbReference>
<dbReference type="EMBL" id="JBHUEO010000002">
    <property type="protein sequence ID" value="MFD1705208.1"/>
    <property type="molecule type" value="Genomic_DNA"/>
</dbReference>
<dbReference type="GeneID" id="56393133"/>
<name>A0ABW4KGE8_9BACI</name>
<sequence>MKERDLFEPVKKLLEEKMYCKVYAEVANFDVVGLGNSYGIVVEMKRKLTWKLIEQAQNAIGLADYVFIAIPKPKTNGNRVATRYLKQDGIGVIYIDENCAYVHSWGKRHKPSRSLRDYVLPHHRLTTGGVKSGEGVTEYSITIDNIKDCLRFRRSNEGWMTVDEILEQVQTHYSNPKPSVMATLQAHWNKDWCETKVEGRKRYFRLKRKSVKEGISHQG</sequence>
<evidence type="ECO:0000313" key="1">
    <source>
        <dbReference type="EMBL" id="MFD1705208.1"/>
    </source>
</evidence>
<accession>A0ABW4KGE8</accession>
<gene>
    <name evidence="1" type="ORF">ACFSCZ_00400</name>
</gene>
<keyword evidence="2" id="KW-1185">Reference proteome</keyword>
<comment type="caution">
    <text evidence="1">The sequence shown here is derived from an EMBL/GenBank/DDBJ whole genome shotgun (WGS) entry which is preliminary data.</text>
</comment>
<evidence type="ECO:0000313" key="2">
    <source>
        <dbReference type="Proteomes" id="UP001597301"/>
    </source>
</evidence>